<dbReference type="Pfam" id="PF02646">
    <property type="entry name" value="RmuC"/>
    <property type="match status" value="1"/>
</dbReference>
<dbReference type="InterPro" id="IPR003798">
    <property type="entry name" value="DNA_recombination_RmuC"/>
</dbReference>
<dbReference type="AlphaFoldDB" id="A0A075I6Z4"/>
<name>A0A075I6Z4_9EURY</name>
<evidence type="ECO:0000313" key="2">
    <source>
        <dbReference type="EMBL" id="AIF23680.1"/>
    </source>
</evidence>
<protein>
    <recommendedName>
        <fullName evidence="3">DNA recombination protein RmuC</fullName>
    </recommendedName>
</protein>
<proteinExistence type="predicted"/>
<evidence type="ECO:0008006" key="3">
    <source>
        <dbReference type="Google" id="ProtNLM"/>
    </source>
</evidence>
<feature type="compositionally biased region" description="Acidic residues" evidence="1">
    <location>
        <begin position="104"/>
        <end position="117"/>
    </location>
</feature>
<accession>A0A075I6Z4</accession>
<evidence type="ECO:0000256" key="1">
    <source>
        <dbReference type="SAM" id="MobiDB-lite"/>
    </source>
</evidence>
<feature type="region of interest" description="Disordered" evidence="1">
    <location>
        <begin position="94"/>
        <end position="117"/>
    </location>
</feature>
<organism evidence="2">
    <name type="scientific">uncultured marine group II/III euryarchaeote SAT1000_17_H07</name>
    <dbReference type="NCBI Taxonomy" id="1456562"/>
    <lineage>
        <taxon>Archaea</taxon>
        <taxon>Methanobacteriati</taxon>
        <taxon>Methanobacteriota</taxon>
        <taxon>environmental samples</taxon>
    </lineage>
</organism>
<dbReference type="EMBL" id="KF901237">
    <property type="protein sequence ID" value="AIF23680.1"/>
    <property type="molecule type" value="Genomic_DNA"/>
</dbReference>
<reference evidence="2" key="1">
    <citation type="journal article" date="2014" name="Genome Biol. Evol.">
        <title>Pangenome evidence for extensive interdomain horizontal transfer affecting lineage core and shell genes in uncultured planktonic thaumarchaeota and euryarchaeota.</title>
        <authorList>
            <person name="Deschamps P."/>
            <person name="Zivanovic Y."/>
            <person name="Moreira D."/>
            <person name="Rodriguez-Valera F."/>
            <person name="Lopez-Garcia P."/>
        </authorList>
    </citation>
    <scope>NUCLEOTIDE SEQUENCE</scope>
</reference>
<sequence length="117" mass="12959">MVMALLSMIRDEWTAYQVDQKTEEIKALAVDMYEKHILFGDRLAGIGKGLKDANQKYVDAVTTYQGKQGIKNTGQKMIDYGIKAAAGGKELKELPDISNLTNPDDVEDLPPIPSEDE</sequence>